<feature type="region of interest" description="Disordered" evidence="1">
    <location>
        <begin position="138"/>
        <end position="163"/>
    </location>
</feature>
<evidence type="ECO:0000256" key="1">
    <source>
        <dbReference type="SAM" id="MobiDB-lite"/>
    </source>
</evidence>
<evidence type="ECO:0000313" key="2">
    <source>
        <dbReference type="EMBL" id="KZL65758.1"/>
    </source>
</evidence>
<keyword evidence="3" id="KW-1185">Reference proteome</keyword>
<feature type="compositionally biased region" description="Basic and acidic residues" evidence="1">
    <location>
        <begin position="32"/>
        <end position="56"/>
    </location>
</feature>
<protein>
    <submittedName>
        <fullName evidence="2">Uncharacterized protein</fullName>
    </submittedName>
</protein>
<dbReference type="Proteomes" id="UP000076552">
    <property type="component" value="Unassembled WGS sequence"/>
</dbReference>
<comment type="caution">
    <text evidence="2">The sequence shown here is derived from an EMBL/GenBank/DDBJ whole genome shotgun (WGS) entry which is preliminary data.</text>
</comment>
<name>A0A166NJY7_9PEZI</name>
<gene>
    <name evidence="2" type="ORF">CT0861_04806</name>
</gene>
<reference evidence="2 3" key="1">
    <citation type="submission" date="2015-06" db="EMBL/GenBank/DDBJ databases">
        <title>Survival trade-offs in plant roots during colonization by closely related pathogenic and mutualistic fungi.</title>
        <authorList>
            <person name="Hacquard S."/>
            <person name="Kracher B."/>
            <person name="Hiruma K."/>
            <person name="Weinman A."/>
            <person name="Muench P."/>
            <person name="Garrido Oter R."/>
            <person name="Ver Loren van Themaat E."/>
            <person name="Dallerey J.-F."/>
            <person name="Damm U."/>
            <person name="Henrissat B."/>
            <person name="Lespinet O."/>
            <person name="Thon M."/>
            <person name="Kemen E."/>
            <person name="McHardy A.C."/>
            <person name="Schulze-Lefert P."/>
            <person name="O'Connell R.J."/>
        </authorList>
    </citation>
    <scope>NUCLEOTIDE SEQUENCE [LARGE SCALE GENOMIC DNA]</scope>
    <source>
        <strain evidence="2 3">0861</strain>
    </source>
</reference>
<accession>A0A166NJY7</accession>
<dbReference type="AlphaFoldDB" id="A0A166NJY7"/>
<dbReference type="EMBL" id="LFIV01000205">
    <property type="protein sequence ID" value="KZL65758.1"/>
    <property type="molecule type" value="Genomic_DNA"/>
</dbReference>
<feature type="compositionally biased region" description="Basic and acidic residues" evidence="1">
    <location>
        <begin position="146"/>
        <end position="162"/>
    </location>
</feature>
<organism evidence="2 3">
    <name type="scientific">Colletotrichum tofieldiae</name>
    <dbReference type="NCBI Taxonomy" id="708197"/>
    <lineage>
        <taxon>Eukaryota</taxon>
        <taxon>Fungi</taxon>
        <taxon>Dikarya</taxon>
        <taxon>Ascomycota</taxon>
        <taxon>Pezizomycotina</taxon>
        <taxon>Sordariomycetes</taxon>
        <taxon>Hypocreomycetidae</taxon>
        <taxon>Glomerellales</taxon>
        <taxon>Glomerellaceae</taxon>
        <taxon>Colletotrichum</taxon>
        <taxon>Colletotrichum spaethianum species complex</taxon>
    </lineage>
</organism>
<proteinExistence type="predicted"/>
<feature type="region of interest" description="Disordered" evidence="1">
    <location>
        <begin position="1"/>
        <end position="111"/>
    </location>
</feature>
<sequence length="184" mass="19888">MLYVEEMSQADDDKDGFSQPGNAIPVLGRLSRPHETEKSSRRRTSCQDKESPELEPKNGVQDEGNESAALQADDVTAYSERLARGEQADSSELLSCPIEGDGDGSRPKDGNDGCLSRGVCGWCLLGALAVVPRLADGGRGALGWKRTQESEWPTSHRDREDEALTGFAADRCEGEEQEAMIGTT</sequence>
<evidence type="ECO:0000313" key="3">
    <source>
        <dbReference type="Proteomes" id="UP000076552"/>
    </source>
</evidence>